<protein>
    <submittedName>
        <fullName evidence="1">Uncharacterized protein</fullName>
    </submittedName>
</protein>
<evidence type="ECO:0000313" key="1">
    <source>
        <dbReference type="EMBL" id="KAF2623576.1"/>
    </source>
</evidence>
<comment type="caution">
    <text evidence="1">The sequence shown here is derived from an EMBL/GenBank/DDBJ whole genome shotgun (WGS) entry which is preliminary data.</text>
</comment>
<accession>A0ACB6RNV9</accession>
<dbReference type="EMBL" id="MU006736">
    <property type="protein sequence ID" value="KAF2623576.1"/>
    <property type="molecule type" value="Genomic_DNA"/>
</dbReference>
<proteinExistence type="predicted"/>
<evidence type="ECO:0000313" key="2">
    <source>
        <dbReference type="Proteomes" id="UP000799754"/>
    </source>
</evidence>
<gene>
    <name evidence="1" type="ORF">BU25DRAFT_176848</name>
</gene>
<sequence>MKHGLLAGSSFTSRSLSLTTAPFLWWSWSLVIPFFDGIPPCSPVSTWITFCFVWWTLLDLRWWEVRNLETHESRNNQHALRN</sequence>
<keyword evidence="2" id="KW-1185">Reference proteome</keyword>
<organism evidence="1 2">
    <name type="scientific">Macroventuria anomochaeta</name>
    <dbReference type="NCBI Taxonomy" id="301207"/>
    <lineage>
        <taxon>Eukaryota</taxon>
        <taxon>Fungi</taxon>
        <taxon>Dikarya</taxon>
        <taxon>Ascomycota</taxon>
        <taxon>Pezizomycotina</taxon>
        <taxon>Dothideomycetes</taxon>
        <taxon>Pleosporomycetidae</taxon>
        <taxon>Pleosporales</taxon>
        <taxon>Pleosporineae</taxon>
        <taxon>Didymellaceae</taxon>
        <taxon>Macroventuria</taxon>
    </lineage>
</organism>
<reference evidence="1" key="1">
    <citation type="journal article" date="2020" name="Stud. Mycol.">
        <title>101 Dothideomycetes genomes: a test case for predicting lifestyles and emergence of pathogens.</title>
        <authorList>
            <person name="Haridas S."/>
            <person name="Albert R."/>
            <person name="Binder M."/>
            <person name="Bloem J."/>
            <person name="Labutti K."/>
            <person name="Salamov A."/>
            <person name="Andreopoulos B."/>
            <person name="Baker S."/>
            <person name="Barry K."/>
            <person name="Bills G."/>
            <person name="Bluhm B."/>
            <person name="Cannon C."/>
            <person name="Castanera R."/>
            <person name="Culley D."/>
            <person name="Daum C."/>
            <person name="Ezra D."/>
            <person name="Gonzalez J."/>
            <person name="Henrissat B."/>
            <person name="Kuo A."/>
            <person name="Liang C."/>
            <person name="Lipzen A."/>
            <person name="Lutzoni F."/>
            <person name="Magnuson J."/>
            <person name="Mondo S."/>
            <person name="Nolan M."/>
            <person name="Ohm R."/>
            <person name="Pangilinan J."/>
            <person name="Park H.-J."/>
            <person name="Ramirez L."/>
            <person name="Alfaro M."/>
            <person name="Sun H."/>
            <person name="Tritt A."/>
            <person name="Yoshinaga Y."/>
            <person name="Zwiers L.-H."/>
            <person name="Turgeon B."/>
            <person name="Goodwin S."/>
            <person name="Spatafora J."/>
            <person name="Crous P."/>
            <person name="Grigoriev I."/>
        </authorList>
    </citation>
    <scope>NUCLEOTIDE SEQUENCE</scope>
    <source>
        <strain evidence="1">CBS 525.71</strain>
    </source>
</reference>
<dbReference type="Proteomes" id="UP000799754">
    <property type="component" value="Unassembled WGS sequence"/>
</dbReference>
<name>A0ACB6RNV9_9PLEO</name>